<dbReference type="InterPro" id="IPR000198">
    <property type="entry name" value="RhoGAP_dom"/>
</dbReference>
<dbReference type="Gene3D" id="1.10.555.10">
    <property type="entry name" value="Rho GTPase activation protein"/>
    <property type="match status" value="1"/>
</dbReference>
<proteinExistence type="predicted"/>
<comment type="caution">
    <text evidence="3">The sequence shown here is derived from an EMBL/GenBank/DDBJ whole genome shotgun (WGS) entry which is preliminary data.</text>
</comment>
<dbReference type="RefSeq" id="XP_003103141.2">
    <property type="nucleotide sequence ID" value="XM_003103093.2"/>
</dbReference>
<feature type="compositionally biased region" description="Basic and acidic residues" evidence="1">
    <location>
        <begin position="42"/>
        <end position="67"/>
    </location>
</feature>
<gene>
    <name evidence="3" type="ORF">GCK72_011849</name>
</gene>
<accession>A0A6A5HB34</accession>
<feature type="region of interest" description="Disordered" evidence="1">
    <location>
        <begin position="1"/>
        <end position="84"/>
    </location>
</feature>
<dbReference type="CDD" id="cd17113">
    <property type="entry name" value="RA_ARAPs"/>
    <property type="match status" value="1"/>
</dbReference>
<dbReference type="GO" id="GO:0005737">
    <property type="term" value="C:cytoplasm"/>
    <property type="evidence" value="ECO:0007669"/>
    <property type="project" value="TreeGrafter"/>
</dbReference>
<dbReference type="AlphaFoldDB" id="A0A6A5HB34"/>
<feature type="compositionally biased region" description="Pro residues" evidence="1">
    <location>
        <begin position="131"/>
        <end position="145"/>
    </location>
</feature>
<protein>
    <recommendedName>
        <fullName evidence="2">Rho-GAP domain-containing protein</fullName>
    </recommendedName>
</protein>
<feature type="domain" description="Rho-GAP" evidence="2">
    <location>
        <begin position="644"/>
        <end position="834"/>
    </location>
</feature>
<name>A0A6A5HB34_CAERE</name>
<dbReference type="PANTHER" id="PTHR45899:SF2">
    <property type="entry name" value="RHO GTPASE ACTIVATING PROTEIN AT 15B, ISOFORM C"/>
    <property type="match status" value="1"/>
</dbReference>
<dbReference type="Proteomes" id="UP000483820">
    <property type="component" value="Chromosome III"/>
</dbReference>
<reference evidence="3 4" key="1">
    <citation type="submission" date="2019-12" db="EMBL/GenBank/DDBJ databases">
        <title>Chromosome-level assembly of the Caenorhabditis remanei genome.</title>
        <authorList>
            <person name="Teterina A.A."/>
            <person name="Willis J.H."/>
            <person name="Phillips P.C."/>
        </authorList>
    </citation>
    <scope>NUCLEOTIDE SEQUENCE [LARGE SCALE GENOMIC DNA]</scope>
    <source>
        <strain evidence="3 4">PX506</strain>
        <tissue evidence="3">Whole organism</tissue>
    </source>
</reference>
<dbReference type="PANTHER" id="PTHR45899">
    <property type="entry name" value="RHO GTPASE ACTIVATING PROTEIN AT 15B, ISOFORM C"/>
    <property type="match status" value="1"/>
</dbReference>
<evidence type="ECO:0000313" key="3">
    <source>
        <dbReference type="EMBL" id="KAF1763582.1"/>
    </source>
</evidence>
<feature type="region of interest" description="Disordered" evidence="1">
    <location>
        <begin position="238"/>
        <end position="291"/>
    </location>
</feature>
<feature type="compositionally biased region" description="Pro residues" evidence="1">
    <location>
        <begin position="68"/>
        <end position="78"/>
    </location>
</feature>
<feature type="compositionally biased region" description="Low complexity" evidence="1">
    <location>
        <begin position="176"/>
        <end position="194"/>
    </location>
</feature>
<dbReference type="GeneID" id="9819580"/>
<evidence type="ECO:0000256" key="1">
    <source>
        <dbReference type="SAM" id="MobiDB-lite"/>
    </source>
</evidence>
<dbReference type="Pfam" id="PF00620">
    <property type="entry name" value="RhoGAP"/>
    <property type="match status" value="1"/>
</dbReference>
<dbReference type="KEGG" id="crq:GCK72_011849"/>
<dbReference type="InterPro" id="IPR052227">
    <property type="entry name" value="Arf-Rho-GAP_ANK-PH_domain"/>
</dbReference>
<dbReference type="CTD" id="9819580"/>
<dbReference type="SUPFAM" id="SSF48350">
    <property type="entry name" value="GTPase activation domain, GAP"/>
    <property type="match status" value="1"/>
</dbReference>
<evidence type="ECO:0000259" key="2">
    <source>
        <dbReference type="PROSITE" id="PS50238"/>
    </source>
</evidence>
<dbReference type="GO" id="GO:0005547">
    <property type="term" value="F:phosphatidylinositol-3,4,5-trisphosphate binding"/>
    <property type="evidence" value="ECO:0007669"/>
    <property type="project" value="TreeGrafter"/>
</dbReference>
<dbReference type="EMBL" id="WUAV01000003">
    <property type="protein sequence ID" value="KAF1763582.1"/>
    <property type="molecule type" value="Genomic_DNA"/>
</dbReference>
<feature type="region of interest" description="Disordered" evidence="1">
    <location>
        <begin position="104"/>
        <end position="194"/>
    </location>
</feature>
<dbReference type="InterPro" id="IPR008936">
    <property type="entry name" value="Rho_GTPase_activation_prot"/>
</dbReference>
<organism evidence="3 4">
    <name type="scientific">Caenorhabditis remanei</name>
    <name type="common">Caenorhabditis vulgaris</name>
    <dbReference type="NCBI Taxonomy" id="31234"/>
    <lineage>
        <taxon>Eukaryota</taxon>
        <taxon>Metazoa</taxon>
        <taxon>Ecdysozoa</taxon>
        <taxon>Nematoda</taxon>
        <taxon>Chromadorea</taxon>
        <taxon>Rhabditida</taxon>
        <taxon>Rhabditina</taxon>
        <taxon>Rhabditomorpha</taxon>
        <taxon>Rhabditoidea</taxon>
        <taxon>Rhabditidae</taxon>
        <taxon>Peloderinae</taxon>
        <taxon>Caenorhabditis</taxon>
    </lineage>
</organism>
<dbReference type="GO" id="GO:0007165">
    <property type="term" value="P:signal transduction"/>
    <property type="evidence" value="ECO:0007669"/>
    <property type="project" value="InterPro"/>
</dbReference>
<dbReference type="PROSITE" id="PS50238">
    <property type="entry name" value="RHOGAP"/>
    <property type="match status" value="1"/>
</dbReference>
<sequence length="1073" mass="120203">MATPVPKPRTKFGGDSLSPNGSDQNQNRTPETSSTPSPQPSDHSKPSEDVVVLRRPTEAEDTPKRVPPEVPPRPPAKPPRAMANSAAVQNFGNVLGELRLNLGESKPPEIGLIVNNGVDKGPSKSMSPPQRHAPPPPRPPPPPGWKPEVTQPLIPDRVSSHSNRPLPALPLDVELTPVNSGPSTSSSSTYVNTNPQTVENPLYLSLDAYRTLSGITPSPSNPPTASPDCEDLREWLTEEEEAEVCSASRPEDLNSNIPAPPPSRPSIGSQSQNLEENPYTPCPRRSDYSSTEFVGTTLDPFDDSFYTNTPSRVSTSSKNQNLYVAAHFEKSNTSISENNYDNVVEVCATTPSPVPTSHTYVNVPPMYPHDVETSDSVCGGNDEGGGGKMKIDGSSIMFVGFVCLTSTKREKRLHCRLRNMQLSLHEDEESTEASHGPYDIKDIYLFRQIPSTYDGPSTSTSSLPATTSSASILIHVGEKRHVISFIPEDPPNLWMFFLSEAWLSLNYGLTAVLRDADEMAICGMTWIKHGATGEWKCCSAGINNMTLHYMLTDSRDRIYKRNSHETDTSFGSSTGDELVEVDLRKVMTMRDKIDKSEYCPHVKHKRGPFSMTLHGVTLYIDSRDDATTSHWYEAIDCLLKRPATRLENLRLTGDNIPVIVDKCIRFVSAYGMKSEGIYRRNGKVTEAKTILTKLTEDPVGFYPVQENDETVYAVADVLRQFFRKLDEPLFPSSVQAELFDLAVESHSEELYKRYAELIEHFPRVHHATLKKLVGHLKIMSEHAQENRASVENLAKVFAASLFLTDSMEKKVFSESYNHQINTMIHLITGYDTIFQISMEEELSRQMVNDAEKKSLNAKKPSPDFIVAIHVWEKENRPFNVKMSLAGEEVCREAIAKRGFDGPPDSPYAVFECLSDGHLIRRLPSSQKMSKCVLQWIDWNCKDGYLLFDHDKYRFDGSDMSCFTGKVKVAEPGSRTFKSYEVKIENGTSIGAYRNEKLWKTWPMDEIIWYVGTEPSRKPPNSFNTTMIRSTKDGYSNRFTGFCFSFKEENERSRWLTALSHFTKSNDSEPLVYI</sequence>
<dbReference type="SMART" id="SM00324">
    <property type="entry name" value="RhoGAP"/>
    <property type="match status" value="1"/>
</dbReference>
<feature type="compositionally biased region" description="Polar residues" evidence="1">
    <location>
        <begin position="17"/>
        <end position="28"/>
    </location>
</feature>
<feature type="compositionally biased region" description="Polar residues" evidence="1">
    <location>
        <begin position="266"/>
        <end position="275"/>
    </location>
</feature>
<evidence type="ECO:0000313" key="4">
    <source>
        <dbReference type="Proteomes" id="UP000483820"/>
    </source>
</evidence>